<dbReference type="Proteomes" id="UP000187464">
    <property type="component" value="Chromosome I"/>
</dbReference>
<keyword evidence="4" id="KW-1185">Reference proteome</keyword>
<protein>
    <submittedName>
        <fullName evidence="3">Putative secreted protein</fullName>
    </submittedName>
</protein>
<name>A0A1R3TBS3_9BACT</name>
<dbReference type="Gene3D" id="2.40.160.20">
    <property type="match status" value="1"/>
</dbReference>
<dbReference type="AlphaFoldDB" id="A0A1R3TBS3"/>
<accession>A0A1R3TBS3</accession>
<sequence length="166" mass="19042">MRRIFIVVFLFLLLSIPKIQAQFEGTLGLGVHAGYGAEVNNLGGGIHIHFYRTNNIRFAPSFTYFLEDKGENMWMTDLDAHYILPVSYSASLYPIAGLHYSQWKYDASKGNGDSEKDWTKNRLGANLGLGFQHDIAYRVRANFELKYQFIKDYSQVFFSAGIGFWF</sequence>
<evidence type="ECO:0000259" key="2">
    <source>
        <dbReference type="Pfam" id="PF13505"/>
    </source>
</evidence>
<evidence type="ECO:0000256" key="1">
    <source>
        <dbReference type="ARBA" id="ARBA00022729"/>
    </source>
</evidence>
<feature type="domain" description="Outer membrane protein beta-barrel" evidence="2">
    <location>
        <begin position="27"/>
        <end position="166"/>
    </location>
</feature>
<dbReference type="Pfam" id="PF13505">
    <property type="entry name" value="OMP_b-brl"/>
    <property type="match status" value="1"/>
</dbReference>
<evidence type="ECO:0000313" key="3">
    <source>
        <dbReference type="EMBL" id="SCD22057.1"/>
    </source>
</evidence>
<dbReference type="InterPro" id="IPR027385">
    <property type="entry name" value="Beta-barrel_OMP"/>
</dbReference>
<dbReference type="STRING" id="1642647.PSM36_3272"/>
<proteinExistence type="predicted"/>
<evidence type="ECO:0000313" key="4">
    <source>
        <dbReference type="Proteomes" id="UP000187464"/>
    </source>
</evidence>
<dbReference type="EMBL" id="LT605205">
    <property type="protein sequence ID" value="SCD22057.1"/>
    <property type="molecule type" value="Genomic_DNA"/>
</dbReference>
<organism evidence="3 4">
    <name type="scientific">Proteiniphilum saccharofermentans</name>
    <dbReference type="NCBI Taxonomy" id="1642647"/>
    <lineage>
        <taxon>Bacteria</taxon>
        <taxon>Pseudomonadati</taxon>
        <taxon>Bacteroidota</taxon>
        <taxon>Bacteroidia</taxon>
        <taxon>Bacteroidales</taxon>
        <taxon>Dysgonomonadaceae</taxon>
        <taxon>Proteiniphilum</taxon>
    </lineage>
</organism>
<keyword evidence="1" id="KW-0732">Signal</keyword>
<dbReference type="RefSeq" id="WP_083711102.1">
    <property type="nucleotide sequence ID" value="NZ_LT605205.1"/>
</dbReference>
<dbReference type="KEGG" id="psac:PSM36_3272"/>
<dbReference type="InterPro" id="IPR011250">
    <property type="entry name" value="OMP/PagP_B-barrel"/>
</dbReference>
<gene>
    <name evidence="3" type="ORF">PSM36_3272</name>
</gene>
<dbReference type="SUPFAM" id="SSF56925">
    <property type="entry name" value="OMPA-like"/>
    <property type="match status" value="1"/>
</dbReference>
<reference evidence="3 4" key="1">
    <citation type="submission" date="2016-08" db="EMBL/GenBank/DDBJ databases">
        <authorList>
            <person name="Seilhamer J.J."/>
        </authorList>
    </citation>
    <scope>NUCLEOTIDE SEQUENCE [LARGE SCALE GENOMIC DNA]</scope>
    <source>
        <strain evidence="3">M3/6</strain>
    </source>
</reference>